<name>A0A0D9YVQ8_9ORYZ</name>
<sequence length="210" mass="22524">MAEPEKAMGSPAAKEPEKTPPPPATVMQRQYKKDADATHGTLVGDDADEARRLFLADVVERLDAVSFGAEIGKTGLCSRLPMASPPADATTPAAQFMGVVGELACGIDTIKVESVWHRVPTNPASSRIPPSLLVPADGAAAAPYRLPAGQEARSEDPRGVRRRSAPLAAWPSAPYPSAQPAREREQRREEGREKRGKGKLTWHADMWGPC</sequence>
<evidence type="ECO:0000313" key="3">
    <source>
        <dbReference type="Proteomes" id="UP000026961"/>
    </source>
</evidence>
<dbReference type="STRING" id="40148.A0A0D9YVQ8"/>
<protein>
    <submittedName>
        <fullName evidence="2">Uncharacterized protein</fullName>
    </submittedName>
</protein>
<reference evidence="2" key="1">
    <citation type="submission" date="2015-04" db="UniProtKB">
        <authorList>
            <consortium name="EnsemblPlants"/>
        </authorList>
    </citation>
    <scope>IDENTIFICATION</scope>
</reference>
<proteinExistence type="predicted"/>
<reference evidence="2" key="2">
    <citation type="submission" date="2018-05" db="EMBL/GenBank/DDBJ databases">
        <title>OgluRS3 (Oryza glumaepatula Reference Sequence Version 3).</title>
        <authorList>
            <person name="Zhang J."/>
            <person name="Kudrna D."/>
            <person name="Lee S."/>
            <person name="Talag J."/>
            <person name="Welchert J."/>
            <person name="Wing R.A."/>
        </authorList>
    </citation>
    <scope>NUCLEOTIDE SEQUENCE [LARGE SCALE GENOMIC DNA]</scope>
</reference>
<accession>A0A0D9YVQ8</accession>
<feature type="region of interest" description="Disordered" evidence="1">
    <location>
        <begin position="1"/>
        <end position="43"/>
    </location>
</feature>
<evidence type="ECO:0000313" key="2">
    <source>
        <dbReference type="EnsemblPlants" id="OGLUM02G26560.1"/>
    </source>
</evidence>
<dbReference type="Gramene" id="OGLUM02G26560.1">
    <property type="protein sequence ID" value="OGLUM02G26560.1"/>
    <property type="gene ID" value="OGLUM02G26560"/>
</dbReference>
<organism evidence="2">
    <name type="scientific">Oryza glumipatula</name>
    <dbReference type="NCBI Taxonomy" id="40148"/>
    <lineage>
        <taxon>Eukaryota</taxon>
        <taxon>Viridiplantae</taxon>
        <taxon>Streptophyta</taxon>
        <taxon>Embryophyta</taxon>
        <taxon>Tracheophyta</taxon>
        <taxon>Spermatophyta</taxon>
        <taxon>Magnoliopsida</taxon>
        <taxon>Liliopsida</taxon>
        <taxon>Poales</taxon>
        <taxon>Poaceae</taxon>
        <taxon>BOP clade</taxon>
        <taxon>Oryzoideae</taxon>
        <taxon>Oryzeae</taxon>
        <taxon>Oryzinae</taxon>
        <taxon>Oryza</taxon>
    </lineage>
</organism>
<dbReference type="AlphaFoldDB" id="A0A0D9YVQ8"/>
<dbReference type="EnsemblPlants" id="OGLUM02G26560.1">
    <property type="protein sequence ID" value="OGLUM02G26560.1"/>
    <property type="gene ID" value="OGLUM02G26560"/>
</dbReference>
<feature type="region of interest" description="Disordered" evidence="1">
    <location>
        <begin position="146"/>
        <end position="210"/>
    </location>
</feature>
<dbReference type="HOGENOM" id="CLU_113887_0_0_1"/>
<dbReference type="Proteomes" id="UP000026961">
    <property type="component" value="Chromosome 2"/>
</dbReference>
<feature type="compositionally biased region" description="Basic and acidic residues" evidence="1">
    <location>
        <begin position="181"/>
        <end position="193"/>
    </location>
</feature>
<keyword evidence="3" id="KW-1185">Reference proteome</keyword>
<evidence type="ECO:0000256" key="1">
    <source>
        <dbReference type="SAM" id="MobiDB-lite"/>
    </source>
</evidence>